<dbReference type="EMBL" id="JACEEZ010023653">
    <property type="protein sequence ID" value="KAG0711033.1"/>
    <property type="molecule type" value="Genomic_DNA"/>
</dbReference>
<reference evidence="10" key="1">
    <citation type="submission" date="2020-07" db="EMBL/GenBank/DDBJ databases">
        <title>The High-quality genome of the commercially important snow crab, Chionoecetes opilio.</title>
        <authorList>
            <person name="Jeong J.-H."/>
            <person name="Ryu S."/>
        </authorList>
    </citation>
    <scope>NUCLEOTIDE SEQUENCE</scope>
    <source>
        <strain evidence="10">MADBK_172401_WGS</strain>
        <tissue evidence="10">Digestive gland</tissue>
    </source>
</reference>
<evidence type="ECO:0000256" key="3">
    <source>
        <dbReference type="ARBA" id="ARBA00022448"/>
    </source>
</evidence>
<dbReference type="Pfam" id="PF00230">
    <property type="entry name" value="MIP"/>
    <property type="match status" value="1"/>
</dbReference>
<dbReference type="SUPFAM" id="SSF81338">
    <property type="entry name" value="Aquaporin-like"/>
    <property type="match status" value="1"/>
</dbReference>
<dbReference type="PANTHER" id="PTHR43829">
    <property type="entry name" value="AQUAPORIN OR AQUAGLYCEROPORIN RELATED"/>
    <property type="match status" value="1"/>
</dbReference>
<comment type="function">
    <text evidence="7">Aquaglyceroporin that may modulate the water content and osmolytes during anhydrobiosis.</text>
</comment>
<accession>A0A8J5BVH9</accession>
<comment type="caution">
    <text evidence="10">The sequence shown here is derived from an EMBL/GenBank/DDBJ whole genome shotgun (WGS) entry which is preliminary data.</text>
</comment>
<keyword evidence="4 8" id="KW-0812">Transmembrane</keyword>
<dbReference type="PANTHER" id="PTHR43829:SF9">
    <property type="entry name" value="AQUAPORIN-9"/>
    <property type="match status" value="1"/>
</dbReference>
<gene>
    <name evidence="10" type="primary">AQP9</name>
    <name evidence="10" type="ORF">GWK47_021553</name>
</gene>
<dbReference type="Proteomes" id="UP000770661">
    <property type="component" value="Unassembled WGS sequence"/>
</dbReference>
<dbReference type="InterPro" id="IPR050363">
    <property type="entry name" value="MIP/Aquaporin"/>
</dbReference>
<sequence length="272" mass="29150">MAIWGKHPWQKVPVYIVAQYLGAFFASALVYGVYLNALDGFEAERSLATAGIWATYPGAITARNGTVITDYLSSGNGLADQVVGTMLLLVCVCAITDTRNMEVPKGLVPLLVGLSVLNIGVCFGFNCGYAINPARDLAPRIFTLIAGWGSDTFSAATIEGVAWWWVPVVGPHIGAVLGVTIYEVFVGLHHPEAKDFTLPQVAPYPDSGTTKKHLAPRRKVTAAAHFPCRDKNTFTLALPIRPSGRSQLFPLLTAAHPAGFPAPASHCYLETL</sequence>
<evidence type="ECO:0000256" key="5">
    <source>
        <dbReference type="ARBA" id="ARBA00022989"/>
    </source>
</evidence>
<evidence type="ECO:0000256" key="9">
    <source>
        <dbReference type="SAM" id="Phobius"/>
    </source>
</evidence>
<dbReference type="OrthoDB" id="3222at2759"/>
<evidence type="ECO:0000313" key="10">
    <source>
        <dbReference type="EMBL" id="KAG0711033.1"/>
    </source>
</evidence>
<dbReference type="GO" id="GO:0015254">
    <property type="term" value="F:glycerol channel activity"/>
    <property type="evidence" value="ECO:0007669"/>
    <property type="project" value="TreeGrafter"/>
</dbReference>
<evidence type="ECO:0000256" key="1">
    <source>
        <dbReference type="ARBA" id="ARBA00004141"/>
    </source>
</evidence>
<dbReference type="GO" id="GO:0016323">
    <property type="term" value="C:basolateral plasma membrane"/>
    <property type="evidence" value="ECO:0007669"/>
    <property type="project" value="TreeGrafter"/>
</dbReference>
<name>A0A8J5BVH9_CHIOP</name>
<feature type="transmembrane region" description="Helical" evidence="9">
    <location>
        <begin position="107"/>
        <end position="131"/>
    </location>
</feature>
<keyword evidence="11" id="KW-1185">Reference proteome</keyword>
<proteinExistence type="inferred from homology"/>
<dbReference type="PRINTS" id="PR00783">
    <property type="entry name" value="MINTRINSICP"/>
</dbReference>
<evidence type="ECO:0000256" key="7">
    <source>
        <dbReference type="ARBA" id="ARBA00045280"/>
    </source>
</evidence>
<feature type="transmembrane region" description="Helical" evidence="9">
    <location>
        <begin position="12"/>
        <end position="34"/>
    </location>
</feature>
<evidence type="ECO:0000256" key="6">
    <source>
        <dbReference type="ARBA" id="ARBA00023136"/>
    </source>
</evidence>
<dbReference type="Gene3D" id="1.20.1080.10">
    <property type="entry name" value="Glycerol uptake facilitator protein"/>
    <property type="match status" value="1"/>
</dbReference>
<evidence type="ECO:0000256" key="2">
    <source>
        <dbReference type="ARBA" id="ARBA00006175"/>
    </source>
</evidence>
<dbReference type="InterPro" id="IPR023271">
    <property type="entry name" value="Aquaporin-like"/>
</dbReference>
<dbReference type="AlphaFoldDB" id="A0A8J5BVH9"/>
<dbReference type="InterPro" id="IPR000425">
    <property type="entry name" value="MIP"/>
</dbReference>
<keyword evidence="5 9" id="KW-1133">Transmembrane helix</keyword>
<feature type="transmembrane region" description="Helical" evidence="9">
    <location>
        <begin position="78"/>
        <end position="95"/>
    </location>
</feature>
<comment type="similarity">
    <text evidence="2 8">Belongs to the MIP/aquaporin (TC 1.A.8) family.</text>
</comment>
<protein>
    <submittedName>
        <fullName evidence="10">Aquaporin-9</fullName>
    </submittedName>
</protein>
<dbReference type="GO" id="GO:0015250">
    <property type="term" value="F:water channel activity"/>
    <property type="evidence" value="ECO:0007669"/>
    <property type="project" value="TreeGrafter"/>
</dbReference>
<comment type="subcellular location">
    <subcellularLocation>
        <location evidence="1">Membrane</location>
        <topology evidence="1">Multi-pass membrane protein</topology>
    </subcellularLocation>
</comment>
<keyword evidence="3 8" id="KW-0813">Transport</keyword>
<evidence type="ECO:0000256" key="4">
    <source>
        <dbReference type="ARBA" id="ARBA00022692"/>
    </source>
</evidence>
<evidence type="ECO:0000313" key="11">
    <source>
        <dbReference type="Proteomes" id="UP000770661"/>
    </source>
</evidence>
<evidence type="ECO:0000256" key="8">
    <source>
        <dbReference type="RuleBase" id="RU000477"/>
    </source>
</evidence>
<organism evidence="10 11">
    <name type="scientific">Chionoecetes opilio</name>
    <name type="common">Atlantic snow crab</name>
    <name type="synonym">Cancer opilio</name>
    <dbReference type="NCBI Taxonomy" id="41210"/>
    <lineage>
        <taxon>Eukaryota</taxon>
        <taxon>Metazoa</taxon>
        <taxon>Ecdysozoa</taxon>
        <taxon>Arthropoda</taxon>
        <taxon>Crustacea</taxon>
        <taxon>Multicrustacea</taxon>
        <taxon>Malacostraca</taxon>
        <taxon>Eumalacostraca</taxon>
        <taxon>Eucarida</taxon>
        <taxon>Decapoda</taxon>
        <taxon>Pleocyemata</taxon>
        <taxon>Brachyura</taxon>
        <taxon>Eubrachyura</taxon>
        <taxon>Majoidea</taxon>
        <taxon>Majidae</taxon>
        <taxon>Chionoecetes</taxon>
    </lineage>
</organism>
<keyword evidence="6 9" id="KW-0472">Membrane</keyword>